<dbReference type="Proteomes" id="UP001621714">
    <property type="component" value="Unassembled WGS sequence"/>
</dbReference>
<feature type="active site" evidence="10 11">
    <location>
        <position position="139"/>
    </location>
</feature>
<evidence type="ECO:0000256" key="6">
    <source>
        <dbReference type="ARBA" id="ARBA00022842"/>
    </source>
</evidence>
<evidence type="ECO:0000256" key="8">
    <source>
        <dbReference type="ARBA" id="ARBA00023300"/>
    </source>
</evidence>
<evidence type="ECO:0000256" key="2">
    <source>
        <dbReference type="ARBA" id="ARBA00003670"/>
    </source>
</evidence>
<evidence type="ECO:0000256" key="3">
    <source>
        <dbReference type="ARBA" id="ARBA00008346"/>
    </source>
</evidence>
<dbReference type="EMBL" id="JBANFI010000003">
    <property type="protein sequence ID" value="MFK7160407.1"/>
    <property type="molecule type" value="Genomic_DNA"/>
</dbReference>
<dbReference type="PROSITE" id="PS00781">
    <property type="entry name" value="PEPCASE_1"/>
    <property type="match status" value="1"/>
</dbReference>
<proteinExistence type="inferred from homology"/>
<name>A0ABW8PYF7_9GAMM</name>
<dbReference type="PANTHER" id="PTHR30523:SF6">
    <property type="entry name" value="PHOSPHOENOLPYRUVATE CARBOXYLASE"/>
    <property type="match status" value="1"/>
</dbReference>
<dbReference type="InterPro" id="IPR015813">
    <property type="entry name" value="Pyrv/PenolPyrv_kinase-like_dom"/>
</dbReference>
<dbReference type="HAMAP" id="MF_00595">
    <property type="entry name" value="PEPcase_type1"/>
    <property type="match status" value="1"/>
</dbReference>
<evidence type="ECO:0000256" key="7">
    <source>
        <dbReference type="ARBA" id="ARBA00023239"/>
    </source>
</evidence>
<evidence type="ECO:0000256" key="5">
    <source>
        <dbReference type="ARBA" id="ARBA00022419"/>
    </source>
</evidence>
<keyword evidence="8 10" id="KW-0120">Carbon dioxide fixation</keyword>
<evidence type="ECO:0000313" key="14">
    <source>
        <dbReference type="Proteomes" id="UP001621714"/>
    </source>
</evidence>
<evidence type="ECO:0000256" key="4">
    <source>
        <dbReference type="ARBA" id="ARBA00012305"/>
    </source>
</evidence>
<dbReference type="Pfam" id="PF00311">
    <property type="entry name" value="PEPcase"/>
    <property type="match status" value="1"/>
</dbReference>
<dbReference type="NCBIfam" id="NF000584">
    <property type="entry name" value="PRK00009.1"/>
    <property type="match status" value="1"/>
</dbReference>
<dbReference type="SUPFAM" id="SSF51621">
    <property type="entry name" value="Phosphoenolpyruvate/pyruvate domain"/>
    <property type="match status" value="1"/>
</dbReference>
<evidence type="ECO:0000256" key="9">
    <source>
        <dbReference type="ARBA" id="ARBA00048995"/>
    </source>
</evidence>
<comment type="caution">
    <text evidence="13">The sequence shown here is derived from an EMBL/GenBank/DDBJ whole genome shotgun (WGS) entry which is preliminary data.</text>
</comment>
<keyword evidence="7 10" id="KW-0456">Lyase</keyword>
<evidence type="ECO:0000256" key="11">
    <source>
        <dbReference type="PROSITE-ProRule" id="PRU10111"/>
    </source>
</evidence>
<evidence type="ECO:0000256" key="1">
    <source>
        <dbReference type="ARBA" id="ARBA00001946"/>
    </source>
</evidence>
<gene>
    <name evidence="10 13" type="primary">ppc</name>
    <name evidence="13" type="ORF">V6U78_05075</name>
</gene>
<dbReference type="RefSeq" id="WP_405338061.1">
    <property type="nucleotide sequence ID" value="NZ_JBANFI010000003.1"/>
</dbReference>
<comment type="catalytic activity">
    <reaction evidence="9 10">
        <text>oxaloacetate + phosphate = phosphoenolpyruvate + hydrogencarbonate</text>
        <dbReference type="Rhea" id="RHEA:28370"/>
        <dbReference type="ChEBI" id="CHEBI:16452"/>
        <dbReference type="ChEBI" id="CHEBI:17544"/>
        <dbReference type="ChEBI" id="CHEBI:43474"/>
        <dbReference type="ChEBI" id="CHEBI:58702"/>
        <dbReference type="EC" id="4.1.1.31"/>
    </reaction>
</comment>
<dbReference type="InterPro" id="IPR018129">
    <property type="entry name" value="PEP_COase_Lys_AS"/>
</dbReference>
<reference evidence="13 14" key="1">
    <citation type="submission" date="2024-02" db="EMBL/GenBank/DDBJ databases">
        <title>Marinospirillum sp. MEB 164 isolated from Lonar lake sediment.</title>
        <authorList>
            <person name="Joshi A."/>
            <person name="Thite S."/>
        </authorList>
    </citation>
    <scope>NUCLEOTIDE SEQUENCE [LARGE SCALE GENOMIC DNA]</scope>
    <source>
        <strain evidence="13 14">MEB164</strain>
    </source>
</reference>
<evidence type="ECO:0000256" key="12">
    <source>
        <dbReference type="PROSITE-ProRule" id="PRU10112"/>
    </source>
</evidence>
<dbReference type="PRINTS" id="PR00150">
    <property type="entry name" value="PEPCARBXLASE"/>
</dbReference>
<keyword evidence="14" id="KW-1185">Reference proteome</keyword>
<dbReference type="PROSITE" id="PS00393">
    <property type="entry name" value="PEPCASE_2"/>
    <property type="match status" value="1"/>
</dbReference>
<dbReference type="InterPro" id="IPR022805">
    <property type="entry name" value="PEP_COase_bac/pln-type"/>
</dbReference>
<dbReference type="PANTHER" id="PTHR30523">
    <property type="entry name" value="PHOSPHOENOLPYRUVATE CARBOXYLASE"/>
    <property type="match status" value="1"/>
</dbReference>
<sequence>MHSLDTSLREQVRVLGEGLGRTMRNALGDDFFRKVEQIRQLSKQLHRGQVEQQELIQALHALKDDELLPMARAFTQFLNLANAAEQHYRARERVVEDYRGGEQPGFKALLTRLKEGGHAPADLVQALERQQVELVFTAHPTEVSRRTLIQKYDALDACLAEYEASYQPALRERVLVRLEELIAQAWHTDEIRNQRPSPVDEAKWGFAVIENSLWQAVPAFYRALDRELEAQGASRLSLEAAPIRFASWMGGDRDGNPRVTARVTQEVLWLSRWMAADLYLRDVDQLRSELSMHQASDELIQYLGGPAREPYRVLLGQLRDRLRATLDWLKAQLDGQPYQDERVIFDADGLRAPLLLCYRSLCDQGMQVIAEGLLQDILRRLSAFGMNLLKLDVRQEAPRHAQALSEATQFLGLGDYALWDEQRRVDFLLHELTNPRPLLPTSWPCSEETQEVLATCRVIAKERADALGAYVISMAGQPSDVLAVALLLKAAGVKRAMRIVPLFETLADLERAPRVIDGLLALDWYRRYSSQHQEVMIGYSDSSKDAGQLGASWAQYRAQEALTQVCAQHQVALTLFHGRGGTMGRGGAPTQAAILAQPPGSVQGRLKVTEQGEMIRFKFGLPALAERALEVYTCAVLEATVAPPPAPLPAWRELMHQLAETGVQSYRALVKDHPDFVRYFRQLTPEQELAKLPLGSRPAKRKAGGGIESLRAIPWIFAWTQVRLMLPAWLGTDEALLKAEEAGQSELLREMVDGWPYFASNINMLEMVLAKVDLALVEEYEQLLVDEALHPLGRTLRQRQQTLQAVVLRLREQTELLQEVPLTRQAIHVRTPYIIPLHHLQAELLARVRACEQQGVCPTAEQQALLERALMVTIAGIAAGLRNTG</sequence>
<comment type="cofactor">
    <cofactor evidence="1 10">
        <name>Mg(2+)</name>
        <dbReference type="ChEBI" id="CHEBI:18420"/>
    </cofactor>
</comment>
<dbReference type="InterPro" id="IPR021135">
    <property type="entry name" value="PEP_COase"/>
</dbReference>
<keyword evidence="6 10" id="KW-0460">Magnesium</keyword>
<dbReference type="GO" id="GO:0008964">
    <property type="term" value="F:phosphoenolpyruvate carboxylase activity"/>
    <property type="evidence" value="ECO:0007669"/>
    <property type="project" value="UniProtKB-EC"/>
</dbReference>
<protein>
    <recommendedName>
        <fullName evidence="5 10">Phosphoenolpyruvate carboxylase</fullName>
        <shortName evidence="10">PEPC</shortName>
        <shortName evidence="10">PEPCase</shortName>
        <ecNumber evidence="4 10">4.1.1.31</ecNumber>
    </recommendedName>
</protein>
<accession>A0ABW8PYF7</accession>
<dbReference type="InterPro" id="IPR033129">
    <property type="entry name" value="PEPCASE_His_AS"/>
</dbReference>
<dbReference type="Gene3D" id="1.20.1440.90">
    <property type="entry name" value="Phosphoenolpyruvate/pyruvate domain"/>
    <property type="match status" value="1"/>
</dbReference>
<dbReference type="EC" id="4.1.1.31" evidence="4 10"/>
<feature type="active site" evidence="10 12">
    <location>
        <position position="544"/>
    </location>
</feature>
<organism evidence="13 14">
    <name type="scientific">Marinospirillum alkalitolerans</name>
    <dbReference type="NCBI Taxonomy" id="3123374"/>
    <lineage>
        <taxon>Bacteria</taxon>
        <taxon>Pseudomonadati</taxon>
        <taxon>Pseudomonadota</taxon>
        <taxon>Gammaproteobacteria</taxon>
        <taxon>Oceanospirillales</taxon>
        <taxon>Oceanospirillaceae</taxon>
        <taxon>Marinospirillum</taxon>
    </lineage>
</organism>
<comment type="function">
    <text evidence="2 10">Forms oxaloacetate, a four-carbon dicarboxylic acid source for the tricarboxylic acid cycle.</text>
</comment>
<evidence type="ECO:0000313" key="13">
    <source>
        <dbReference type="EMBL" id="MFK7160407.1"/>
    </source>
</evidence>
<comment type="subunit">
    <text evidence="10">Homotetramer.</text>
</comment>
<comment type="similarity">
    <text evidence="3 10">Belongs to the PEPCase type 1 family.</text>
</comment>
<evidence type="ECO:0000256" key="10">
    <source>
        <dbReference type="HAMAP-Rule" id="MF_00595"/>
    </source>
</evidence>